<dbReference type="Pfam" id="PF10082">
    <property type="entry name" value="BBP2_2"/>
    <property type="match status" value="1"/>
</dbReference>
<dbReference type="Proteomes" id="UP000061489">
    <property type="component" value="Chromosome"/>
</dbReference>
<dbReference type="InterPro" id="IPR011250">
    <property type="entry name" value="OMP/PagP_B-barrel"/>
</dbReference>
<name>W5YMA3_9GAMM</name>
<dbReference type="SUPFAM" id="SSF56925">
    <property type="entry name" value="OMPA-like"/>
    <property type="match status" value="1"/>
</dbReference>
<accession>W5YMA3</accession>
<proteinExistence type="predicted"/>
<organism evidence="2 3">
    <name type="scientific">Marinobacter similis</name>
    <dbReference type="NCBI Taxonomy" id="1420916"/>
    <lineage>
        <taxon>Bacteria</taxon>
        <taxon>Pseudomonadati</taxon>
        <taxon>Pseudomonadota</taxon>
        <taxon>Gammaproteobacteria</taxon>
        <taxon>Pseudomonadales</taxon>
        <taxon>Marinobacteraceae</taxon>
        <taxon>Marinobacter</taxon>
    </lineage>
</organism>
<gene>
    <name evidence="2" type="ORF">AU14_16220</name>
</gene>
<sequence length="240" mass="27481">MKAQLQLYGRQYADEQDFNTHLARFDTAWERSSAPYRFSLGIGGDQLWRGGSSQEQRARLSGQIATSACQLGSEAARCIVSVDAEQVYADTRLDAYDGQHYRLDLRYKAKKDGWRGDVRYRLDYDDRENFDTATEFYSVSPMGQTLRFGIGYAFTPAFELGTSAGYRLNYYRTAHRLQTREGLLVINRKDHRYTAGIDGEYRVNPTLSVILDVQIVKNDSNIARYDYDRRTASIGVSVRL</sequence>
<dbReference type="STRING" id="1420916.AU14_16220"/>
<dbReference type="OrthoDB" id="6348659at2"/>
<dbReference type="RefSeq" id="WP_041342337.1">
    <property type="nucleotide sequence ID" value="NZ_CP007151.1"/>
</dbReference>
<dbReference type="KEGG" id="msx:AU14_16220"/>
<dbReference type="InterPro" id="IPR053713">
    <property type="entry name" value="Bact_OM_Channel_sf"/>
</dbReference>
<dbReference type="EMBL" id="CP007151">
    <property type="protein sequence ID" value="AHI30231.1"/>
    <property type="molecule type" value="Genomic_DNA"/>
</dbReference>
<dbReference type="InterPro" id="IPR018759">
    <property type="entry name" value="BBP2_2"/>
</dbReference>
<evidence type="ECO:0000313" key="2">
    <source>
        <dbReference type="EMBL" id="AHI30231.1"/>
    </source>
</evidence>
<dbReference type="AlphaFoldDB" id="W5YMA3"/>
<keyword evidence="1" id="KW-0732">Signal</keyword>
<evidence type="ECO:0000256" key="1">
    <source>
        <dbReference type="ARBA" id="ARBA00022729"/>
    </source>
</evidence>
<evidence type="ECO:0000313" key="3">
    <source>
        <dbReference type="Proteomes" id="UP000061489"/>
    </source>
</evidence>
<reference evidence="2 3" key="1">
    <citation type="journal article" date="2014" name="Genome Announc.">
        <title>Draft Genome Sequences of Marinobacter similis A3d10T and Marinobacter salarius R9SW1T.</title>
        <authorList>
            <person name="Ivanova E.P."/>
            <person name="Ng H.J."/>
            <person name="Webb H.K."/>
            <person name="Feng G."/>
            <person name="Oshima K."/>
            <person name="Hattori M."/>
            <person name="Ohkuma M."/>
            <person name="Sergeev A.F."/>
            <person name="Mikhailov V.V."/>
            <person name="Crawford R.J."/>
            <person name="Sawabe T."/>
        </authorList>
    </citation>
    <scope>NUCLEOTIDE SEQUENCE [LARGE SCALE GENOMIC DNA]</scope>
    <source>
        <strain evidence="2 3">A3d10</strain>
    </source>
</reference>
<dbReference type="HOGENOM" id="CLU_1155338_0_0_6"/>
<dbReference type="Gene3D" id="2.40.160.40">
    <property type="entry name" value="monomeric porin ompg"/>
    <property type="match status" value="1"/>
</dbReference>
<protein>
    <submittedName>
        <fullName evidence="2">Uncharacterized protein</fullName>
    </submittedName>
</protein>
<keyword evidence="3" id="KW-1185">Reference proteome</keyword>